<proteinExistence type="inferred from homology"/>
<comment type="catalytic activity">
    <reaction evidence="12 13">
        <text>tRNA(Phe) + L-phenylalanine + ATP = L-phenylalanyl-tRNA(Phe) + AMP + diphosphate + H(+)</text>
        <dbReference type="Rhea" id="RHEA:19413"/>
        <dbReference type="Rhea" id="RHEA-COMP:9668"/>
        <dbReference type="Rhea" id="RHEA-COMP:9699"/>
        <dbReference type="ChEBI" id="CHEBI:15378"/>
        <dbReference type="ChEBI" id="CHEBI:30616"/>
        <dbReference type="ChEBI" id="CHEBI:33019"/>
        <dbReference type="ChEBI" id="CHEBI:58095"/>
        <dbReference type="ChEBI" id="CHEBI:78442"/>
        <dbReference type="ChEBI" id="CHEBI:78531"/>
        <dbReference type="ChEBI" id="CHEBI:456215"/>
        <dbReference type="EC" id="6.1.1.20"/>
    </reaction>
</comment>
<dbReference type="SUPFAM" id="SSF46589">
    <property type="entry name" value="tRNA-binding arm"/>
    <property type="match status" value="1"/>
</dbReference>
<dbReference type="OrthoDB" id="9800719at2"/>
<dbReference type="PROSITE" id="PS50862">
    <property type="entry name" value="AA_TRNA_LIGASE_II"/>
    <property type="match status" value="1"/>
</dbReference>
<comment type="subunit">
    <text evidence="3 13">Tetramer of two alpha and two beta subunits.</text>
</comment>
<dbReference type="InterPro" id="IPR004529">
    <property type="entry name" value="Phe-tRNA-synth_IIc_asu"/>
</dbReference>
<dbReference type="HAMAP" id="MF_00281">
    <property type="entry name" value="Phe_tRNA_synth_alpha1"/>
    <property type="match status" value="1"/>
</dbReference>
<dbReference type="EMBL" id="RRCO01000009">
    <property type="protein sequence ID" value="RRJ24169.1"/>
    <property type="molecule type" value="Genomic_DNA"/>
</dbReference>
<dbReference type="InterPro" id="IPR010978">
    <property type="entry name" value="tRNA-bd_arm"/>
</dbReference>
<keyword evidence="11 13" id="KW-0030">Aminoacyl-tRNA synthetase</keyword>
<evidence type="ECO:0000313" key="15">
    <source>
        <dbReference type="EMBL" id="RRJ24169.1"/>
    </source>
</evidence>
<protein>
    <recommendedName>
        <fullName evidence="13">Phenylalanine--tRNA ligase alpha subunit</fullName>
        <ecNumber evidence="13">6.1.1.20</ecNumber>
    </recommendedName>
    <alternativeName>
        <fullName evidence="13">Phenylalanyl-tRNA synthetase alpha subunit</fullName>
        <shortName evidence="13">PheRS</shortName>
    </alternativeName>
</protein>
<dbReference type="GO" id="GO:0005737">
    <property type="term" value="C:cytoplasm"/>
    <property type="evidence" value="ECO:0007669"/>
    <property type="project" value="UniProtKB-SubCell"/>
</dbReference>
<gene>
    <name evidence="13" type="primary">pheS</name>
    <name evidence="15" type="ORF">EHV10_14175</name>
</gene>
<dbReference type="InterPro" id="IPR045864">
    <property type="entry name" value="aa-tRNA-synth_II/BPL/LPL"/>
</dbReference>
<keyword evidence="10 13" id="KW-0648">Protein biosynthesis</keyword>
<comment type="subcellular location">
    <subcellularLocation>
        <location evidence="1 13">Cytoplasm</location>
    </subcellularLocation>
</comment>
<dbReference type="InterPro" id="IPR022911">
    <property type="entry name" value="Phe_tRNA_ligase_alpha1_bac"/>
</dbReference>
<dbReference type="PANTHER" id="PTHR11538:SF41">
    <property type="entry name" value="PHENYLALANINE--TRNA LIGASE, MITOCHONDRIAL"/>
    <property type="match status" value="1"/>
</dbReference>
<dbReference type="GO" id="GO:0000049">
    <property type="term" value="F:tRNA binding"/>
    <property type="evidence" value="ECO:0007669"/>
    <property type="project" value="InterPro"/>
</dbReference>
<keyword evidence="16" id="KW-1185">Reference proteome</keyword>
<accession>A0A3P3QUH0</accession>
<evidence type="ECO:0000256" key="1">
    <source>
        <dbReference type="ARBA" id="ARBA00004496"/>
    </source>
</evidence>
<dbReference type="InterPro" id="IPR004188">
    <property type="entry name" value="Phe-tRNA_ligase_II_N"/>
</dbReference>
<evidence type="ECO:0000256" key="3">
    <source>
        <dbReference type="ARBA" id="ARBA00011209"/>
    </source>
</evidence>
<evidence type="ECO:0000313" key="16">
    <source>
        <dbReference type="Proteomes" id="UP000272490"/>
    </source>
</evidence>
<dbReference type="CDD" id="cd00496">
    <property type="entry name" value="PheRS_alpha_core"/>
    <property type="match status" value="1"/>
</dbReference>
<dbReference type="AlphaFoldDB" id="A0A3P3QUH0"/>
<evidence type="ECO:0000256" key="11">
    <source>
        <dbReference type="ARBA" id="ARBA00023146"/>
    </source>
</evidence>
<organism evidence="15 16">
    <name type="scientific">Lachnoanaerobaculum gingivalis</name>
    <dbReference type="NCBI Taxonomy" id="2490855"/>
    <lineage>
        <taxon>Bacteria</taxon>
        <taxon>Bacillati</taxon>
        <taxon>Bacillota</taxon>
        <taxon>Clostridia</taxon>
        <taxon>Lachnospirales</taxon>
        <taxon>Lachnospiraceae</taxon>
        <taxon>Lachnoanaerobaculum</taxon>
    </lineage>
</organism>
<dbReference type="Pfam" id="PF02912">
    <property type="entry name" value="Phe_tRNA-synt_N"/>
    <property type="match status" value="1"/>
</dbReference>
<evidence type="ECO:0000256" key="10">
    <source>
        <dbReference type="ARBA" id="ARBA00022917"/>
    </source>
</evidence>
<dbReference type="Pfam" id="PF01409">
    <property type="entry name" value="tRNA-synt_2d"/>
    <property type="match status" value="1"/>
</dbReference>
<evidence type="ECO:0000256" key="8">
    <source>
        <dbReference type="ARBA" id="ARBA00022840"/>
    </source>
</evidence>
<feature type="domain" description="Aminoacyl-transfer RNA synthetases class-II family profile" evidence="14">
    <location>
        <begin position="117"/>
        <end position="330"/>
    </location>
</feature>
<dbReference type="GO" id="GO:0000287">
    <property type="term" value="F:magnesium ion binding"/>
    <property type="evidence" value="ECO:0007669"/>
    <property type="project" value="UniProtKB-UniRule"/>
</dbReference>
<evidence type="ECO:0000256" key="2">
    <source>
        <dbReference type="ARBA" id="ARBA00010207"/>
    </source>
</evidence>
<dbReference type="PANTHER" id="PTHR11538">
    <property type="entry name" value="PHENYLALANYL-TRNA SYNTHETASE"/>
    <property type="match status" value="1"/>
</dbReference>
<dbReference type="FunFam" id="3.30.930.10:FF:000003">
    <property type="entry name" value="Phenylalanine--tRNA ligase alpha subunit"/>
    <property type="match status" value="1"/>
</dbReference>
<dbReference type="GO" id="GO:0016740">
    <property type="term" value="F:transferase activity"/>
    <property type="evidence" value="ECO:0007669"/>
    <property type="project" value="UniProtKB-ARBA"/>
</dbReference>
<keyword evidence="8 13" id="KW-0067">ATP-binding</keyword>
<feature type="binding site" evidence="13">
    <location>
        <position position="254"/>
    </location>
    <ligand>
        <name>Mg(2+)</name>
        <dbReference type="ChEBI" id="CHEBI:18420"/>
        <note>shared with beta subunit</note>
    </ligand>
</feature>
<dbReference type="SUPFAM" id="SSF55681">
    <property type="entry name" value="Class II aaRS and biotin synthetases"/>
    <property type="match status" value="1"/>
</dbReference>
<evidence type="ECO:0000256" key="13">
    <source>
        <dbReference type="HAMAP-Rule" id="MF_00281"/>
    </source>
</evidence>
<dbReference type="NCBIfam" id="TIGR00468">
    <property type="entry name" value="pheS"/>
    <property type="match status" value="1"/>
</dbReference>
<evidence type="ECO:0000256" key="4">
    <source>
        <dbReference type="ARBA" id="ARBA00022490"/>
    </source>
</evidence>
<comment type="cofactor">
    <cofactor evidence="13">
        <name>Mg(2+)</name>
        <dbReference type="ChEBI" id="CHEBI:18420"/>
    </cofactor>
    <text evidence="13">Binds 2 magnesium ions per tetramer.</text>
</comment>
<keyword evidence="6 13" id="KW-0479">Metal-binding</keyword>
<dbReference type="GO" id="GO:0004826">
    <property type="term" value="F:phenylalanine-tRNA ligase activity"/>
    <property type="evidence" value="ECO:0007669"/>
    <property type="project" value="UniProtKB-UniRule"/>
</dbReference>
<evidence type="ECO:0000256" key="6">
    <source>
        <dbReference type="ARBA" id="ARBA00022723"/>
    </source>
</evidence>
<keyword evidence="5 13" id="KW-0436">Ligase</keyword>
<reference evidence="15 16" key="1">
    <citation type="submission" date="2018-11" db="EMBL/GenBank/DDBJ databases">
        <title>Genome sequencing of Lachnoanaerobaculum sp. KCOM 2030 (= ChDC B114).</title>
        <authorList>
            <person name="Kook J.-K."/>
            <person name="Park S.-N."/>
            <person name="Lim Y.K."/>
        </authorList>
    </citation>
    <scope>NUCLEOTIDE SEQUENCE [LARGE SCALE GENOMIC DNA]</scope>
    <source>
        <strain evidence="15 16">KCOM 2030</strain>
    </source>
</reference>
<evidence type="ECO:0000259" key="14">
    <source>
        <dbReference type="PROSITE" id="PS50862"/>
    </source>
</evidence>
<dbReference type="EC" id="6.1.1.20" evidence="13"/>
<dbReference type="GO" id="GO:0140096">
    <property type="term" value="F:catalytic activity, acting on a protein"/>
    <property type="evidence" value="ECO:0007669"/>
    <property type="project" value="UniProtKB-ARBA"/>
</dbReference>
<dbReference type="InterPro" id="IPR006195">
    <property type="entry name" value="aa-tRNA-synth_II"/>
</dbReference>
<keyword evidence="7 13" id="KW-0547">Nucleotide-binding</keyword>
<evidence type="ECO:0000256" key="9">
    <source>
        <dbReference type="ARBA" id="ARBA00022842"/>
    </source>
</evidence>
<evidence type="ECO:0000256" key="5">
    <source>
        <dbReference type="ARBA" id="ARBA00022598"/>
    </source>
</evidence>
<dbReference type="GO" id="GO:0006432">
    <property type="term" value="P:phenylalanyl-tRNA aminoacylation"/>
    <property type="evidence" value="ECO:0007669"/>
    <property type="project" value="UniProtKB-UniRule"/>
</dbReference>
<keyword evidence="4 13" id="KW-0963">Cytoplasm</keyword>
<name>A0A3P3QUH0_9FIRM</name>
<sequence>MLDIIEKLQKEALEKINSAENKERLNELKVAYLGKKGELTALLKNMKNIAPEERAEFGKVVNEAREAIENTLNNVGSELAKLALEAKLKAETIDVTLPANKREFGHNHPNVIALHEVEKIFTNMGYEVVEGPEIEFDEYNFTKLNIPEDHPAKDEQDTFYITKDIVLRTQTSPVQARIMETGKLPIKMISPGRVYRSDEVDATHSPTFNQIEGLIVDKDITFADLKGTLEVFAKKLFGEDTKVKFRPHHFPFTEPSAEMDVTCFKCHGSGCRFCKGSGWIEILGCGMVHPHVFDMCGVDKNEYNGFAFGIGLERIALLKYEIDDMRLLYENDIRFLKQF</sequence>
<keyword evidence="9 13" id="KW-0460">Magnesium</keyword>
<comment type="similarity">
    <text evidence="2 13">Belongs to the class-II aminoacyl-tRNA synthetase family. Phe-tRNA synthetase alpha subunit type 1 subfamily.</text>
</comment>
<dbReference type="InterPro" id="IPR002319">
    <property type="entry name" value="Phenylalanyl-tRNA_Synthase"/>
</dbReference>
<dbReference type="Proteomes" id="UP000272490">
    <property type="component" value="Unassembled WGS sequence"/>
</dbReference>
<evidence type="ECO:0000256" key="12">
    <source>
        <dbReference type="ARBA" id="ARBA00049255"/>
    </source>
</evidence>
<dbReference type="RefSeq" id="WP_128675210.1">
    <property type="nucleotide sequence ID" value="NZ_CAUQHB010000003.1"/>
</dbReference>
<dbReference type="Gene3D" id="3.30.930.10">
    <property type="entry name" value="Bira Bifunctional Protein, Domain 2"/>
    <property type="match status" value="1"/>
</dbReference>
<dbReference type="GO" id="GO:0005524">
    <property type="term" value="F:ATP binding"/>
    <property type="evidence" value="ECO:0007669"/>
    <property type="project" value="UniProtKB-UniRule"/>
</dbReference>
<evidence type="ECO:0000256" key="7">
    <source>
        <dbReference type="ARBA" id="ARBA00022741"/>
    </source>
</evidence>
<comment type="caution">
    <text evidence="15">The sequence shown here is derived from an EMBL/GenBank/DDBJ whole genome shotgun (WGS) entry which is preliminary data.</text>
</comment>